<keyword evidence="1" id="KW-0805">Transcription regulation</keyword>
<keyword evidence="3" id="KW-0804">Transcription</keyword>
<dbReference type="SUPFAM" id="SSF64288">
    <property type="entry name" value="Chorismate lyase-like"/>
    <property type="match status" value="1"/>
</dbReference>
<dbReference type="PANTHER" id="PTHR44846">
    <property type="entry name" value="MANNOSYL-D-GLYCERATE TRANSPORT/METABOLISM SYSTEM REPRESSOR MNGR-RELATED"/>
    <property type="match status" value="1"/>
</dbReference>
<dbReference type="InterPro" id="IPR036388">
    <property type="entry name" value="WH-like_DNA-bd_sf"/>
</dbReference>
<evidence type="ECO:0000313" key="6">
    <source>
        <dbReference type="Proteomes" id="UP001296993"/>
    </source>
</evidence>
<dbReference type="Pfam" id="PF00392">
    <property type="entry name" value="GntR"/>
    <property type="match status" value="1"/>
</dbReference>
<evidence type="ECO:0000313" key="5">
    <source>
        <dbReference type="EMBL" id="MBP2384752.1"/>
    </source>
</evidence>
<dbReference type="InterPro" id="IPR011663">
    <property type="entry name" value="UTRA"/>
</dbReference>
<organism evidence="5 6">
    <name type="scientific">Paeniglutamicibacter kerguelensis</name>
    <dbReference type="NCBI Taxonomy" id="254788"/>
    <lineage>
        <taxon>Bacteria</taxon>
        <taxon>Bacillati</taxon>
        <taxon>Actinomycetota</taxon>
        <taxon>Actinomycetes</taxon>
        <taxon>Micrococcales</taxon>
        <taxon>Micrococcaceae</taxon>
        <taxon>Paeniglutamicibacter</taxon>
    </lineage>
</organism>
<dbReference type="InterPro" id="IPR050679">
    <property type="entry name" value="Bact_HTH_transcr_reg"/>
</dbReference>
<dbReference type="CDD" id="cd07377">
    <property type="entry name" value="WHTH_GntR"/>
    <property type="match status" value="1"/>
</dbReference>
<dbReference type="EMBL" id="JAGIOF010000001">
    <property type="protein sequence ID" value="MBP2384752.1"/>
    <property type="molecule type" value="Genomic_DNA"/>
</dbReference>
<sequence length="316" mass="34512">MEFILEMFTALIFADRTGPFQAEMALVQTSSPTVHFGRQAATICSLVVCQIPRNRAIFTCMLKIVLPIADEPMHQRLSELFRQRISSGAWKEGQGLPSEAELCGAHEVSRGTIRQALATLRSEGLITGGRGKPPVVAHAVPSQPFATFMSFTEWAHSMGRVPGQKTLEIARRGADEYLAGQMNLEPGDPVVQILRLRLLDGVPTMVERGNFVPEAGNALFDFDTDSGSIFGYLTSQGIDLSRGKHLIDAVSADEVDASLLNVPPGAALLRERRLTFGQDGSVLECSDDRYLPHLANFVIENTRQTRAALVRIPLVA</sequence>
<comment type="caution">
    <text evidence="5">The sequence shown here is derived from an EMBL/GenBank/DDBJ whole genome shotgun (WGS) entry which is preliminary data.</text>
</comment>
<dbReference type="InterPro" id="IPR028978">
    <property type="entry name" value="Chorismate_lyase_/UTRA_dom_sf"/>
</dbReference>
<reference evidence="5 6" key="1">
    <citation type="submission" date="2021-03" db="EMBL/GenBank/DDBJ databases">
        <title>Sequencing the genomes of 1000 actinobacteria strains.</title>
        <authorList>
            <person name="Klenk H.-P."/>
        </authorList>
    </citation>
    <scope>NUCLEOTIDE SEQUENCE [LARGE SCALE GENOMIC DNA]</scope>
    <source>
        <strain evidence="5 6">DSM 15797</strain>
    </source>
</reference>
<gene>
    <name evidence="5" type="ORF">JOF47_000263</name>
</gene>
<evidence type="ECO:0000256" key="3">
    <source>
        <dbReference type="ARBA" id="ARBA00023163"/>
    </source>
</evidence>
<dbReference type="Gene3D" id="3.40.1410.10">
    <property type="entry name" value="Chorismate lyase-like"/>
    <property type="match status" value="1"/>
</dbReference>
<dbReference type="PRINTS" id="PR00035">
    <property type="entry name" value="HTHGNTR"/>
</dbReference>
<keyword evidence="2" id="KW-0238">DNA-binding</keyword>
<dbReference type="SMART" id="SM00866">
    <property type="entry name" value="UTRA"/>
    <property type="match status" value="1"/>
</dbReference>
<proteinExistence type="predicted"/>
<dbReference type="InterPro" id="IPR000524">
    <property type="entry name" value="Tscrpt_reg_HTH_GntR"/>
</dbReference>
<keyword evidence="6" id="KW-1185">Reference proteome</keyword>
<protein>
    <submittedName>
        <fullName evidence="5">GntR family transcriptional regulator</fullName>
    </submittedName>
</protein>
<evidence type="ECO:0000259" key="4">
    <source>
        <dbReference type="PROSITE" id="PS50949"/>
    </source>
</evidence>
<dbReference type="Gene3D" id="1.10.10.10">
    <property type="entry name" value="Winged helix-like DNA-binding domain superfamily/Winged helix DNA-binding domain"/>
    <property type="match status" value="1"/>
</dbReference>
<dbReference type="SUPFAM" id="SSF46785">
    <property type="entry name" value="Winged helix' DNA-binding domain"/>
    <property type="match status" value="1"/>
</dbReference>
<dbReference type="Proteomes" id="UP001296993">
    <property type="component" value="Unassembled WGS sequence"/>
</dbReference>
<dbReference type="Pfam" id="PF07702">
    <property type="entry name" value="UTRA"/>
    <property type="match status" value="1"/>
</dbReference>
<name>A0ABS4X8F9_9MICC</name>
<evidence type="ECO:0000256" key="2">
    <source>
        <dbReference type="ARBA" id="ARBA00023125"/>
    </source>
</evidence>
<evidence type="ECO:0000256" key="1">
    <source>
        <dbReference type="ARBA" id="ARBA00023015"/>
    </source>
</evidence>
<dbReference type="PANTHER" id="PTHR44846:SF1">
    <property type="entry name" value="MANNOSYL-D-GLYCERATE TRANSPORT_METABOLISM SYSTEM REPRESSOR MNGR-RELATED"/>
    <property type="match status" value="1"/>
</dbReference>
<accession>A0ABS4X8F9</accession>
<dbReference type="SMART" id="SM00345">
    <property type="entry name" value="HTH_GNTR"/>
    <property type="match status" value="1"/>
</dbReference>
<dbReference type="RefSeq" id="WP_342592676.1">
    <property type="nucleotide sequence ID" value="NZ_BAAAJY010000006.1"/>
</dbReference>
<dbReference type="InterPro" id="IPR036390">
    <property type="entry name" value="WH_DNA-bd_sf"/>
</dbReference>
<dbReference type="PROSITE" id="PS50949">
    <property type="entry name" value="HTH_GNTR"/>
    <property type="match status" value="1"/>
</dbReference>
<feature type="domain" description="HTH gntR-type" evidence="4">
    <location>
        <begin position="71"/>
        <end position="139"/>
    </location>
</feature>